<comment type="caution">
    <text evidence="8">The sequence shown here is derived from an EMBL/GenBank/DDBJ whole genome shotgun (WGS) entry which is preliminary data.</text>
</comment>
<evidence type="ECO:0000313" key="9">
    <source>
        <dbReference type="Proteomes" id="UP000053352"/>
    </source>
</evidence>
<dbReference type="Proteomes" id="UP000053352">
    <property type="component" value="Unassembled WGS sequence"/>
</dbReference>
<dbReference type="PROSITE" id="PS00866">
    <property type="entry name" value="CPSASE_1"/>
    <property type="match status" value="1"/>
</dbReference>
<evidence type="ECO:0000259" key="6">
    <source>
        <dbReference type="PROSITE" id="PS50975"/>
    </source>
</evidence>
<dbReference type="InterPro" id="IPR011054">
    <property type="entry name" value="Rudment_hybrid_motif"/>
</dbReference>
<dbReference type="PANTHER" id="PTHR18866">
    <property type="entry name" value="CARBOXYLASE:PYRUVATE/ACETYL-COA/PROPIONYL-COA CARBOXYLASE"/>
    <property type="match status" value="1"/>
</dbReference>
<dbReference type="Gene3D" id="3.30.470.20">
    <property type="entry name" value="ATP-grasp fold, B domain"/>
    <property type="match status" value="1"/>
</dbReference>
<dbReference type="InterPro" id="IPR011761">
    <property type="entry name" value="ATP-grasp"/>
</dbReference>
<dbReference type="SUPFAM" id="SSF52440">
    <property type="entry name" value="PreATP-grasp domain"/>
    <property type="match status" value="1"/>
</dbReference>
<evidence type="ECO:0000256" key="2">
    <source>
        <dbReference type="ARBA" id="ARBA00022741"/>
    </source>
</evidence>
<sequence length="494" mass="53679">MAKRVLIAARGEVAIRVARAARELGWEPVTIYEEDDRASPHVAAGVLALPVRSYTDPDSIIEAAVKAGADVLHPGYGFLSESPEFAEKVLSAGISWAGPSPKAMRMLGDKTGAKQLAEKLGVPTLPWCRARSPRQAEECARRLGYPVVIKASRAGGGRGMRVARRPGEAARLYRLVSLEAELGFGGAGEVYVERYLERPRHIEVQVLGDEDGALLHLYERECSLQRRRQKVVEEAPSPLAERRRGLRERLIDYALRLAEHAGYTSAGTIEFVVDGRGEAYFIEANTRLQVEHGVTEEVTGVDMVKMQLLVAAGSRLPISQRDVRLHGWAVEARVYAEDPWAGFQASEGVVTRYREPRGPGIRVDSGIAEGVPVSSRYDTLLAKVIARGMDRGEAVARLRAALGDMVVAGVETNLDLLRAVVDSPWFADGEYDTATLEERLPELLRQAGERRALAAAIASGLRGVARLPGPRAPAAAFSTAAVVAGHGWPWPPWS</sequence>
<dbReference type="InterPro" id="IPR016185">
    <property type="entry name" value="PreATP-grasp_dom_sf"/>
</dbReference>
<dbReference type="InterPro" id="IPR050856">
    <property type="entry name" value="Biotin_carboxylase_complex"/>
</dbReference>
<keyword evidence="1" id="KW-0436">Ligase</keyword>
<proteinExistence type="predicted"/>
<keyword evidence="4" id="KW-0092">Biotin</keyword>
<dbReference type="SUPFAM" id="SSF51246">
    <property type="entry name" value="Rudiment single hybrid motif"/>
    <property type="match status" value="1"/>
</dbReference>
<dbReference type="InterPro" id="IPR005479">
    <property type="entry name" value="CPAse_ATP-bd"/>
</dbReference>
<feature type="domain" description="ATP-grasp" evidence="6">
    <location>
        <begin position="114"/>
        <end position="312"/>
    </location>
</feature>
<dbReference type="PROSITE" id="PS00867">
    <property type="entry name" value="CPSASE_2"/>
    <property type="match status" value="1"/>
</dbReference>
<dbReference type="GO" id="GO:0016874">
    <property type="term" value="F:ligase activity"/>
    <property type="evidence" value="ECO:0007669"/>
    <property type="project" value="UniProtKB-KW"/>
</dbReference>
<gene>
    <name evidence="8" type="ORF">CF15_05155</name>
</gene>
<evidence type="ECO:0000259" key="7">
    <source>
        <dbReference type="PROSITE" id="PS50979"/>
    </source>
</evidence>
<dbReference type="SMART" id="SM00878">
    <property type="entry name" value="Biotin_carb_C"/>
    <property type="match status" value="1"/>
</dbReference>
<reference evidence="8 9" key="1">
    <citation type="submission" date="2015-11" db="EMBL/GenBank/DDBJ databases">
        <title>Genome sequence of Pyrodictium occultum PL-19, a marine hyperthermophilic archaeon isolated from Volcano, Italy.</title>
        <authorList>
            <person name="Utturkar S."/>
            <person name="Huber H."/>
            <person name="Leptihn S."/>
            <person name="Brown S."/>
            <person name="Stetter K.O."/>
            <person name="Podar M."/>
        </authorList>
    </citation>
    <scope>NUCLEOTIDE SEQUENCE [LARGE SCALE GENOMIC DNA]</scope>
    <source>
        <strain evidence="8 9">PL-19</strain>
    </source>
</reference>
<keyword evidence="2 5" id="KW-0547">Nucleotide-binding</keyword>
<dbReference type="Pfam" id="PF02786">
    <property type="entry name" value="CPSase_L_D2"/>
    <property type="match status" value="1"/>
</dbReference>
<dbReference type="GO" id="GO:0005524">
    <property type="term" value="F:ATP binding"/>
    <property type="evidence" value="ECO:0007669"/>
    <property type="project" value="UniProtKB-UniRule"/>
</dbReference>
<dbReference type="Pfam" id="PF02785">
    <property type="entry name" value="Biotin_carb_C"/>
    <property type="match status" value="1"/>
</dbReference>
<keyword evidence="3 5" id="KW-0067">ATP-binding</keyword>
<dbReference type="PANTHER" id="PTHR18866:SF33">
    <property type="entry name" value="METHYLCROTONOYL-COA CARBOXYLASE SUBUNIT ALPHA, MITOCHONDRIAL-RELATED"/>
    <property type="match status" value="1"/>
</dbReference>
<dbReference type="GO" id="GO:0046872">
    <property type="term" value="F:metal ion binding"/>
    <property type="evidence" value="ECO:0007669"/>
    <property type="project" value="InterPro"/>
</dbReference>
<dbReference type="InterPro" id="IPR011764">
    <property type="entry name" value="Biotin_carboxylation_dom"/>
</dbReference>
<dbReference type="EMBL" id="LNTB01000001">
    <property type="protein sequence ID" value="KSW12153.1"/>
    <property type="molecule type" value="Genomic_DNA"/>
</dbReference>
<evidence type="ECO:0000313" key="8">
    <source>
        <dbReference type="EMBL" id="KSW12153.1"/>
    </source>
</evidence>
<accession>A0A0V8RVQ7</accession>
<dbReference type="SUPFAM" id="SSF56059">
    <property type="entry name" value="Glutathione synthetase ATP-binding domain-like"/>
    <property type="match status" value="1"/>
</dbReference>
<name>A0A0V8RVQ7_PYROC</name>
<feature type="domain" description="Biotin carboxylation" evidence="7">
    <location>
        <begin position="1"/>
        <end position="441"/>
    </location>
</feature>
<keyword evidence="9" id="KW-1185">Reference proteome</keyword>
<dbReference type="RefSeq" id="WP_058370833.1">
    <property type="nucleotide sequence ID" value="NZ_LNTB01000001.1"/>
</dbReference>
<protein>
    <recommendedName>
        <fullName evidence="10">Pyruvate carboxylase subunit A</fullName>
    </recommendedName>
</protein>
<dbReference type="AlphaFoldDB" id="A0A0V8RVQ7"/>
<dbReference type="OrthoDB" id="33241at2157"/>
<dbReference type="STRING" id="2309.CF15_05155"/>
<dbReference type="PROSITE" id="PS50979">
    <property type="entry name" value="BC"/>
    <property type="match status" value="1"/>
</dbReference>
<evidence type="ECO:0000256" key="4">
    <source>
        <dbReference type="ARBA" id="ARBA00023267"/>
    </source>
</evidence>
<evidence type="ECO:0000256" key="1">
    <source>
        <dbReference type="ARBA" id="ARBA00022598"/>
    </source>
</evidence>
<evidence type="ECO:0008006" key="10">
    <source>
        <dbReference type="Google" id="ProtNLM"/>
    </source>
</evidence>
<organism evidence="8 9">
    <name type="scientific">Pyrodictium occultum</name>
    <dbReference type="NCBI Taxonomy" id="2309"/>
    <lineage>
        <taxon>Archaea</taxon>
        <taxon>Thermoproteota</taxon>
        <taxon>Thermoprotei</taxon>
        <taxon>Desulfurococcales</taxon>
        <taxon>Pyrodictiaceae</taxon>
        <taxon>Pyrodictium</taxon>
    </lineage>
</organism>
<evidence type="ECO:0000256" key="3">
    <source>
        <dbReference type="ARBA" id="ARBA00022840"/>
    </source>
</evidence>
<dbReference type="Pfam" id="PF00289">
    <property type="entry name" value="Biotin_carb_N"/>
    <property type="match status" value="1"/>
</dbReference>
<evidence type="ECO:0000256" key="5">
    <source>
        <dbReference type="PROSITE-ProRule" id="PRU00409"/>
    </source>
</evidence>
<dbReference type="PROSITE" id="PS50975">
    <property type="entry name" value="ATP_GRASP"/>
    <property type="match status" value="1"/>
</dbReference>
<dbReference type="InterPro" id="IPR005481">
    <property type="entry name" value="BC-like_N"/>
</dbReference>
<dbReference type="InterPro" id="IPR005482">
    <property type="entry name" value="Biotin_COase_C"/>
</dbReference>